<gene>
    <name evidence="3" type="ORF">SCHPADRAFT_942164</name>
</gene>
<dbReference type="Proteomes" id="UP000053477">
    <property type="component" value="Unassembled WGS sequence"/>
</dbReference>
<evidence type="ECO:0000256" key="1">
    <source>
        <dbReference type="SAM" id="MobiDB-lite"/>
    </source>
</evidence>
<protein>
    <submittedName>
        <fullName evidence="3">RNI-like protein</fullName>
    </submittedName>
</protein>
<feature type="region of interest" description="Disordered" evidence="1">
    <location>
        <begin position="131"/>
        <end position="153"/>
    </location>
</feature>
<dbReference type="Pfam" id="PF12937">
    <property type="entry name" value="F-box-like"/>
    <property type="match status" value="1"/>
</dbReference>
<proteinExistence type="predicted"/>
<evidence type="ECO:0000313" key="4">
    <source>
        <dbReference type="Proteomes" id="UP000053477"/>
    </source>
</evidence>
<dbReference type="PANTHER" id="PTHR13318">
    <property type="entry name" value="PARTNER OF PAIRED, ISOFORM B-RELATED"/>
    <property type="match status" value="1"/>
</dbReference>
<evidence type="ECO:0000313" key="3">
    <source>
        <dbReference type="EMBL" id="KLO11330.1"/>
    </source>
</evidence>
<feature type="compositionally biased region" description="Basic and acidic residues" evidence="1">
    <location>
        <begin position="375"/>
        <end position="384"/>
    </location>
</feature>
<dbReference type="InterPro" id="IPR006553">
    <property type="entry name" value="Leu-rich_rpt_Cys-con_subtyp"/>
</dbReference>
<reference evidence="3 4" key="1">
    <citation type="submission" date="2015-04" db="EMBL/GenBank/DDBJ databases">
        <title>Complete genome sequence of Schizopora paradoxa KUC8140, a cosmopolitan wood degrader in East Asia.</title>
        <authorList>
            <consortium name="DOE Joint Genome Institute"/>
            <person name="Min B."/>
            <person name="Park H."/>
            <person name="Jang Y."/>
            <person name="Kim J.-J."/>
            <person name="Kim K.H."/>
            <person name="Pangilinan J."/>
            <person name="Lipzen A."/>
            <person name="Riley R."/>
            <person name="Grigoriev I.V."/>
            <person name="Spatafora J.W."/>
            <person name="Choi I.-G."/>
        </authorList>
    </citation>
    <scope>NUCLEOTIDE SEQUENCE [LARGE SCALE GENOMIC DNA]</scope>
    <source>
        <strain evidence="3 4">KUC8140</strain>
    </source>
</reference>
<dbReference type="GO" id="GO:0031146">
    <property type="term" value="P:SCF-dependent proteasomal ubiquitin-dependent protein catabolic process"/>
    <property type="evidence" value="ECO:0007669"/>
    <property type="project" value="TreeGrafter"/>
</dbReference>
<dbReference type="InterPro" id="IPR036047">
    <property type="entry name" value="F-box-like_dom_sf"/>
</dbReference>
<sequence>MSLQHVIDGEDPLFDFEGFGIPAHSLSSCTRGGPLSAQQPELVDMSQIPVFSPLELGAYAATTTPEELASFLGASCQLGDYDYRAEEVEEMEGGNLGDFKGKGKAVSSPMDIAPRDSIQSHFDLFTFAPGSSDSSSIPNYSTPSSSTSTTPQSIASFSFSPGATPGSIASSFVTNVTTPGSYLAGAGEELFDDGEDQQSIKGKGKSRAQEQQFLEAPPSLPPLSFHPTGLVGGETSWPAEEHASPSYLTLTASSPSVNRPVILDALPAAALHADSTSHVPGFLHRVPSRTHSISSLPSMSARPMSKIKLSFGKKKSTSNLARKLLLCNDTPCEVGLDDDLPTKQVGSFLKSSRKTHRSAKSMPVTPTFTPSPELQRPRSLRESAESDTEPAADCEAEDADTSPDIDLFDTLLPREIKLDIFKALLVLHEREGDYMRALSDWTYAKAVNRKSRWIGRDAGFIELVRMSRVSKTWQQLVFDGQLWVSLDISSFPMVPTHLIMRLAQSSGSFVRSVDFTGHTRLSASSFLDITNSFCISNALSEGAHPTGTTQLTYINLTGCTAISTHALNDIIAHSPLLTNLNLKGLHSVTNSTLRTLAEHCPHILSIDISRCRQMDVEGLIALLSSPKPLKELRASGLRRINNHAMGLIGRRAPDLEVLDVGNTSLHNSGLEALVSVEDDEDLSRTVLLTSREAGRDPGDPTKYRRRVTKLRHLTLSYCSLLSDDACSNLAHSVPKLEFLELAGIGTELKDDGLVRLLSTTPIVRRLDLEENSDLTDAVLFALTPQEAQANAPPQPGAMLEQLSMSYALHLTNDAILALVRACPKLKTLELDNTRVNGTVVKAFVRKADGAKMKGAEMVAVDCRSVGESVMKDLAPLIRSRKGWRGWDARKLRFLDARDEEGLGIGYDECNEARVTLKTFYSWQTVDAVEAAREKKRKANKKAGQEGSGDEDYVWTKRGTSKWWSPGGRRFSGSISPTVGGGDSCIIM</sequence>
<organism evidence="3 4">
    <name type="scientific">Schizopora paradoxa</name>
    <dbReference type="NCBI Taxonomy" id="27342"/>
    <lineage>
        <taxon>Eukaryota</taxon>
        <taxon>Fungi</taxon>
        <taxon>Dikarya</taxon>
        <taxon>Basidiomycota</taxon>
        <taxon>Agaricomycotina</taxon>
        <taxon>Agaricomycetes</taxon>
        <taxon>Hymenochaetales</taxon>
        <taxon>Schizoporaceae</taxon>
        <taxon>Schizopora</taxon>
    </lineage>
</organism>
<dbReference type="SUPFAM" id="SSF52047">
    <property type="entry name" value="RNI-like"/>
    <property type="match status" value="1"/>
</dbReference>
<dbReference type="InterPro" id="IPR001810">
    <property type="entry name" value="F-box_dom"/>
</dbReference>
<evidence type="ECO:0000259" key="2">
    <source>
        <dbReference type="Pfam" id="PF12937"/>
    </source>
</evidence>
<name>A0A0H2RHD6_9AGAM</name>
<feature type="domain" description="F-box" evidence="2">
    <location>
        <begin position="412"/>
        <end position="488"/>
    </location>
</feature>
<dbReference type="Gene3D" id="3.80.10.10">
    <property type="entry name" value="Ribonuclease Inhibitor"/>
    <property type="match status" value="2"/>
</dbReference>
<feature type="region of interest" description="Disordered" evidence="1">
    <location>
        <begin position="348"/>
        <end position="400"/>
    </location>
</feature>
<dbReference type="AlphaFoldDB" id="A0A0H2RHD6"/>
<dbReference type="STRING" id="27342.A0A0H2RHD6"/>
<dbReference type="SMART" id="SM00367">
    <property type="entry name" value="LRR_CC"/>
    <property type="match status" value="6"/>
</dbReference>
<accession>A0A0H2RHD6</accession>
<dbReference type="InParanoid" id="A0A0H2RHD6"/>
<feature type="compositionally biased region" description="Acidic residues" evidence="1">
    <location>
        <begin position="385"/>
        <end position="400"/>
    </location>
</feature>
<dbReference type="OrthoDB" id="550575at2759"/>
<dbReference type="SUPFAM" id="SSF81383">
    <property type="entry name" value="F-box domain"/>
    <property type="match status" value="1"/>
</dbReference>
<dbReference type="InterPro" id="IPR032675">
    <property type="entry name" value="LRR_dom_sf"/>
</dbReference>
<keyword evidence="4" id="KW-1185">Reference proteome</keyword>
<dbReference type="EMBL" id="KQ086003">
    <property type="protein sequence ID" value="KLO11330.1"/>
    <property type="molecule type" value="Genomic_DNA"/>
</dbReference>
<feature type="region of interest" description="Disordered" evidence="1">
    <location>
        <begin position="195"/>
        <end position="238"/>
    </location>
</feature>
<dbReference type="GO" id="GO:0019005">
    <property type="term" value="C:SCF ubiquitin ligase complex"/>
    <property type="evidence" value="ECO:0007669"/>
    <property type="project" value="TreeGrafter"/>
</dbReference>